<name>A0AAW0UBG3_SCYPA</name>
<proteinExistence type="predicted"/>
<dbReference type="AlphaFoldDB" id="A0AAW0UBG3"/>
<gene>
    <name evidence="2" type="ORF">O3P69_004887</name>
</gene>
<sequence>MMLPGPNVEMDWLARGGNPQKSGYNRTFPEENEENDNEDESHDPWSLIPHVSSSEAGVGVSVGALARWAGQVAAFRPCRRWLACQMLQAMLQVIHRGAGAEWACAWRHRGCNLLPRRPPSPGRGAAWRE</sequence>
<evidence type="ECO:0000256" key="1">
    <source>
        <dbReference type="SAM" id="MobiDB-lite"/>
    </source>
</evidence>
<evidence type="ECO:0000313" key="2">
    <source>
        <dbReference type="EMBL" id="KAK8397444.1"/>
    </source>
</evidence>
<reference evidence="2 3" key="1">
    <citation type="submission" date="2023-03" db="EMBL/GenBank/DDBJ databases">
        <title>High-quality genome of Scylla paramamosain provides insights in environmental adaptation.</title>
        <authorList>
            <person name="Zhang L."/>
        </authorList>
    </citation>
    <scope>NUCLEOTIDE SEQUENCE [LARGE SCALE GENOMIC DNA]</scope>
    <source>
        <strain evidence="2">LZ_2023a</strain>
        <tissue evidence="2">Muscle</tissue>
    </source>
</reference>
<feature type="region of interest" description="Disordered" evidence="1">
    <location>
        <begin position="1"/>
        <end position="49"/>
    </location>
</feature>
<dbReference type="Proteomes" id="UP001487740">
    <property type="component" value="Unassembled WGS sequence"/>
</dbReference>
<comment type="caution">
    <text evidence="2">The sequence shown here is derived from an EMBL/GenBank/DDBJ whole genome shotgun (WGS) entry which is preliminary data.</text>
</comment>
<protein>
    <submittedName>
        <fullName evidence="2">Uncharacterized protein</fullName>
    </submittedName>
</protein>
<feature type="compositionally biased region" description="Acidic residues" evidence="1">
    <location>
        <begin position="30"/>
        <end position="41"/>
    </location>
</feature>
<organism evidence="2 3">
    <name type="scientific">Scylla paramamosain</name>
    <name type="common">Mud crab</name>
    <dbReference type="NCBI Taxonomy" id="85552"/>
    <lineage>
        <taxon>Eukaryota</taxon>
        <taxon>Metazoa</taxon>
        <taxon>Ecdysozoa</taxon>
        <taxon>Arthropoda</taxon>
        <taxon>Crustacea</taxon>
        <taxon>Multicrustacea</taxon>
        <taxon>Malacostraca</taxon>
        <taxon>Eumalacostraca</taxon>
        <taxon>Eucarida</taxon>
        <taxon>Decapoda</taxon>
        <taxon>Pleocyemata</taxon>
        <taxon>Brachyura</taxon>
        <taxon>Eubrachyura</taxon>
        <taxon>Portunoidea</taxon>
        <taxon>Portunidae</taxon>
        <taxon>Portuninae</taxon>
        <taxon>Scylla</taxon>
    </lineage>
</organism>
<accession>A0AAW0UBG3</accession>
<dbReference type="EMBL" id="JARAKH010000014">
    <property type="protein sequence ID" value="KAK8397444.1"/>
    <property type="molecule type" value="Genomic_DNA"/>
</dbReference>
<keyword evidence="3" id="KW-1185">Reference proteome</keyword>
<evidence type="ECO:0000313" key="3">
    <source>
        <dbReference type="Proteomes" id="UP001487740"/>
    </source>
</evidence>